<reference evidence="2" key="2">
    <citation type="submission" date="2015-01" db="EMBL/GenBank/DDBJ databases">
        <title>Evolutionary Origins and Diversification of the Mycorrhizal Mutualists.</title>
        <authorList>
            <consortium name="DOE Joint Genome Institute"/>
            <consortium name="Mycorrhizal Genomics Consortium"/>
            <person name="Kohler A."/>
            <person name="Kuo A."/>
            <person name="Nagy L.G."/>
            <person name="Floudas D."/>
            <person name="Copeland A."/>
            <person name="Barry K.W."/>
            <person name="Cichocki N."/>
            <person name="Veneault-Fourrey C."/>
            <person name="LaButti K."/>
            <person name="Lindquist E.A."/>
            <person name="Lipzen A."/>
            <person name="Lundell T."/>
            <person name="Morin E."/>
            <person name="Murat C."/>
            <person name="Riley R."/>
            <person name="Ohm R."/>
            <person name="Sun H."/>
            <person name="Tunlid A."/>
            <person name="Henrissat B."/>
            <person name="Grigoriev I.V."/>
            <person name="Hibbett D.S."/>
            <person name="Martin F."/>
        </authorList>
    </citation>
    <scope>NUCLEOTIDE SEQUENCE [LARGE SCALE GENOMIC DNA]</scope>
    <source>
        <strain evidence="2">MAFF 305830</strain>
    </source>
</reference>
<accession>A0A0C3BI48</accession>
<reference evidence="1 2" key="1">
    <citation type="submission" date="2014-04" db="EMBL/GenBank/DDBJ databases">
        <authorList>
            <consortium name="DOE Joint Genome Institute"/>
            <person name="Kuo A."/>
            <person name="Zuccaro A."/>
            <person name="Kohler A."/>
            <person name="Nagy L.G."/>
            <person name="Floudas D."/>
            <person name="Copeland A."/>
            <person name="Barry K.W."/>
            <person name="Cichocki N."/>
            <person name="Veneault-Fourrey C."/>
            <person name="LaButti K."/>
            <person name="Lindquist E.A."/>
            <person name="Lipzen A."/>
            <person name="Lundell T."/>
            <person name="Morin E."/>
            <person name="Murat C."/>
            <person name="Sun H."/>
            <person name="Tunlid A."/>
            <person name="Henrissat B."/>
            <person name="Grigoriev I.V."/>
            <person name="Hibbett D.S."/>
            <person name="Martin F."/>
            <person name="Nordberg H.P."/>
            <person name="Cantor M.N."/>
            <person name="Hua S.X."/>
        </authorList>
    </citation>
    <scope>NUCLEOTIDE SEQUENCE [LARGE SCALE GENOMIC DNA]</scope>
    <source>
        <strain evidence="1 2">MAFF 305830</strain>
    </source>
</reference>
<evidence type="ECO:0000313" key="1">
    <source>
        <dbReference type="EMBL" id="KIM31151.1"/>
    </source>
</evidence>
<dbReference type="AlphaFoldDB" id="A0A0C3BI48"/>
<sequence>MSTSFRDKFELAVVEGQAGNRSEGVYQFQMTVPGQILELFLVHIDPKHPKLPIDPSTIEVLLEMAEEHKVPTITEWFIKKAIVEERSNDSTSS</sequence>
<keyword evidence="2" id="KW-1185">Reference proteome</keyword>
<dbReference type="EMBL" id="KN824282">
    <property type="protein sequence ID" value="KIM31151.1"/>
    <property type="molecule type" value="Genomic_DNA"/>
</dbReference>
<proteinExistence type="predicted"/>
<protein>
    <submittedName>
        <fullName evidence="1">Uncharacterized protein</fullName>
    </submittedName>
</protein>
<dbReference type="Proteomes" id="UP000054097">
    <property type="component" value="Unassembled WGS sequence"/>
</dbReference>
<gene>
    <name evidence="1" type="ORF">M408DRAFT_21239</name>
</gene>
<dbReference type="HOGENOM" id="CLU_2405510_0_0_1"/>
<evidence type="ECO:0000313" key="2">
    <source>
        <dbReference type="Proteomes" id="UP000054097"/>
    </source>
</evidence>
<feature type="non-terminal residue" evidence="1">
    <location>
        <position position="93"/>
    </location>
</feature>
<organism evidence="1 2">
    <name type="scientific">Serendipita vermifera MAFF 305830</name>
    <dbReference type="NCBI Taxonomy" id="933852"/>
    <lineage>
        <taxon>Eukaryota</taxon>
        <taxon>Fungi</taxon>
        <taxon>Dikarya</taxon>
        <taxon>Basidiomycota</taxon>
        <taxon>Agaricomycotina</taxon>
        <taxon>Agaricomycetes</taxon>
        <taxon>Sebacinales</taxon>
        <taxon>Serendipitaceae</taxon>
        <taxon>Serendipita</taxon>
    </lineage>
</organism>
<name>A0A0C3BI48_SERVB</name>